<keyword evidence="3" id="KW-1185">Reference proteome</keyword>
<evidence type="ECO:0000313" key="2">
    <source>
        <dbReference type="EMBL" id="MED6279932.1"/>
    </source>
</evidence>
<proteinExistence type="predicted"/>
<accession>A0ABU7DY12</accession>
<comment type="caution">
    <text evidence="2">The sequence shown here is derived from an EMBL/GenBank/DDBJ whole genome shotgun (WGS) entry which is preliminary data.</text>
</comment>
<name>A0ABU7DY12_9TELE</name>
<evidence type="ECO:0000256" key="1">
    <source>
        <dbReference type="SAM" id="MobiDB-lite"/>
    </source>
</evidence>
<sequence length="105" mass="11642">MLEGLTGSLLAGHQRITDYQPGSVWVQGGVRTTNRDLGLDQISQKSHLERANGRKLVLLVQRKDIQSSFKKLAKTGFRAGQKNLPRRGKHSGNNVLAMHPFKLPS</sequence>
<evidence type="ECO:0000313" key="3">
    <source>
        <dbReference type="Proteomes" id="UP001352852"/>
    </source>
</evidence>
<dbReference type="Proteomes" id="UP001352852">
    <property type="component" value="Unassembled WGS sequence"/>
</dbReference>
<dbReference type="EMBL" id="JAHUTJ010041277">
    <property type="protein sequence ID" value="MED6279932.1"/>
    <property type="molecule type" value="Genomic_DNA"/>
</dbReference>
<gene>
    <name evidence="2" type="ORF">CHARACLAT_005812</name>
</gene>
<protein>
    <submittedName>
        <fullName evidence="2">Uncharacterized protein</fullName>
    </submittedName>
</protein>
<organism evidence="2 3">
    <name type="scientific">Characodon lateralis</name>
    <dbReference type="NCBI Taxonomy" id="208331"/>
    <lineage>
        <taxon>Eukaryota</taxon>
        <taxon>Metazoa</taxon>
        <taxon>Chordata</taxon>
        <taxon>Craniata</taxon>
        <taxon>Vertebrata</taxon>
        <taxon>Euteleostomi</taxon>
        <taxon>Actinopterygii</taxon>
        <taxon>Neopterygii</taxon>
        <taxon>Teleostei</taxon>
        <taxon>Neoteleostei</taxon>
        <taxon>Acanthomorphata</taxon>
        <taxon>Ovalentaria</taxon>
        <taxon>Atherinomorphae</taxon>
        <taxon>Cyprinodontiformes</taxon>
        <taxon>Goodeidae</taxon>
        <taxon>Characodon</taxon>
    </lineage>
</organism>
<reference evidence="2 3" key="1">
    <citation type="submission" date="2021-06" db="EMBL/GenBank/DDBJ databases">
        <authorList>
            <person name="Palmer J.M."/>
        </authorList>
    </citation>
    <scope>NUCLEOTIDE SEQUENCE [LARGE SCALE GENOMIC DNA]</scope>
    <source>
        <strain evidence="2 3">CL_MEX2019</strain>
        <tissue evidence="2">Muscle</tissue>
    </source>
</reference>
<feature type="region of interest" description="Disordered" evidence="1">
    <location>
        <begin position="78"/>
        <end position="105"/>
    </location>
</feature>